<comment type="subcellular location">
    <subcellularLocation>
        <location evidence="1">Membrane</location>
    </subcellularLocation>
</comment>
<organism evidence="8 9">
    <name type="scientific">Prauserella cavernicola</name>
    <dbReference type="NCBI Taxonomy" id="2800127"/>
    <lineage>
        <taxon>Bacteria</taxon>
        <taxon>Bacillati</taxon>
        <taxon>Actinomycetota</taxon>
        <taxon>Actinomycetes</taxon>
        <taxon>Pseudonocardiales</taxon>
        <taxon>Pseudonocardiaceae</taxon>
        <taxon>Prauserella</taxon>
    </lineage>
</organism>
<dbReference type="GO" id="GO:0006465">
    <property type="term" value="P:signal peptide processing"/>
    <property type="evidence" value="ECO:0007669"/>
    <property type="project" value="UniProtKB-UniRule"/>
</dbReference>
<keyword evidence="8" id="KW-0378">Hydrolase</keyword>
<evidence type="ECO:0000313" key="9">
    <source>
        <dbReference type="Proteomes" id="UP000635245"/>
    </source>
</evidence>
<feature type="transmembrane region" description="Helical" evidence="6">
    <location>
        <begin position="158"/>
        <end position="176"/>
    </location>
</feature>
<dbReference type="SUPFAM" id="SSF51306">
    <property type="entry name" value="LexA/Signal peptidase"/>
    <property type="match status" value="1"/>
</dbReference>
<evidence type="ECO:0000256" key="3">
    <source>
        <dbReference type="ARBA" id="ARBA00022989"/>
    </source>
</evidence>
<dbReference type="NCBIfam" id="TIGR02228">
    <property type="entry name" value="sigpep_I_arch"/>
    <property type="match status" value="1"/>
</dbReference>
<dbReference type="GO" id="GO:0016020">
    <property type="term" value="C:membrane"/>
    <property type="evidence" value="ECO:0007669"/>
    <property type="project" value="UniProtKB-SubCell"/>
</dbReference>
<evidence type="ECO:0000256" key="1">
    <source>
        <dbReference type="ARBA" id="ARBA00004370"/>
    </source>
</evidence>
<keyword evidence="4 6" id="KW-0472">Membrane</keyword>
<name>A0A934QR61_9PSEU</name>
<evidence type="ECO:0000313" key="8">
    <source>
        <dbReference type="EMBL" id="MBK1784608.1"/>
    </source>
</evidence>
<reference evidence="8" key="1">
    <citation type="submission" date="2020-12" db="EMBL/GenBank/DDBJ databases">
        <title>Prauserella sp. ASG 168, a novel actinomycete isolated from cave rock.</title>
        <authorList>
            <person name="Suriyachadkun C."/>
        </authorList>
    </citation>
    <scope>NUCLEOTIDE SEQUENCE</scope>
    <source>
        <strain evidence="8">ASG 168</strain>
    </source>
</reference>
<feature type="transmembrane region" description="Helical" evidence="6">
    <location>
        <begin position="27"/>
        <end position="50"/>
    </location>
</feature>
<evidence type="ECO:0000259" key="7">
    <source>
        <dbReference type="Pfam" id="PF10502"/>
    </source>
</evidence>
<evidence type="ECO:0000256" key="4">
    <source>
        <dbReference type="ARBA" id="ARBA00023136"/>
    </source>
</evidence>
<comment type="caution">
    <text evidence="8">The sequence shown here is derived from an EMBL/GenBank/DDBJ whole genome shotgun (WGS) entry which is preliminary data.</text>
</comment>
<dbReference type="Proteomes" id="UP000635245">
    <property type="component" value="Unassembled WGS sequence"/>
</dbReference>
<dbReference type="RefSeq" id="WP_200317142.1">
    <property type="nucleotide sequence ID" value="NZ_JAENJH010000002.1"/>
</dbReference>
<dbReference type="EMBL" id="JAENJH010000002">
    <property type="protein sequence ID" value="MBK1784608.1"/>
    <property type="molecule type" value="Genomic_DNA"/>
</dbReference>
<dbReference type="Gene3D" id="2.10.109.10">
    <property type="entry name" value="Umud Fragment, subunit A"/>
    <property type="match status" value="1"/>
</dbReference>
<evidence type="ECO:0000256" key="6">
    <source>
        <dbReference type="SAM" id="Phobius"/>
    </source>
</evidence>
<gene>
    <name evidence="8" type="ORF">JHE00_09745</name>
</gene>
<proteinExistence type="predicted"/>
<evidence type="ECO:0000256" key="5">
    <source>
        <dbReference type="NCBIfam" id="TIGR02228"/>
    </source>
</evidence>
<accession>A0A934QR61</accession>
<protein>
    <recommendedName>
        <fullName evidence="5">Signal peptidase I</fullName>
        <ecNumber evidence="5">3.4.21.89</ecNumber>
    </recommendedName>
</protein>
<feature type="domain" description="Peptidase S26" evidence="7">
    <location>
        <begin position="35"/>
        <end position="116"/>
    </location>
</feature>
<dbReference type="PRINTS" id="PR00728">
    <property type="entry name" value="SIGNALPTASE"/>
</dbReference>
<dbReference type="InterPro" id="IPR001733">
    <property type="entry name" value="Peptidase_S26B"/>
</dbReference>
<dbReference type="AlphaFoldDB" id="A0A934QR61"/>
<dbReference type="GO" id="GO:0009003">
    <property type="term" value="F:signal peptidase activity"/>
    <property type="evidence" value="ECO:0007669"/>
    <property type="project" value="UniProtKB-EC"/>
</dbReference>
<sequence>MTATAAPVAPVTGRHRRQAPPRRMLRVLGNVVLGVAAVGAVSLAGLVLVLKLGFAPVLSPSMEPAFAPGDLLVTRAVPATDLKVGDVVVLPRPDAPGERYAHRLISVDASGGQAVVRTKGDANAAADPLELRITSDTVPLVVTDVPVVGQVSLLGQYAWVRIALILLTGGCVLVAAKRALLRR</sequence>
<dbReference type="CDD" id="cd06530">
    <property type="entry name" value="S26_SPase_I"/>
    <property type="match status" value="1"/>
</dbReference>
<dbReference type="InterPro" id="IPR036286">
    <property type="entry name" value="LexA/Signal_pep-like_sf"/>
</dbReference>
<dbReference type="EC" id="3.4.21.89" evidence="5"/>
<keyword evidence="3 6" id="KW-1133">Transmembrane helix</keyword>
<keyword evidence="2 6" id="KW-0812">Transmembrane</keyword>
<keyword evidence="9" id="KW-1185">Reference proteome</keyword>
<dbReference type="GO" id="GO:0004252">
    <property type="term" value="F:serine-type endopeptidase activity"/>
    <property type="evidence" value="ECO:0007669"/>
    <property type="project" value="UniProtKB-UniRule"/>
</dbReference>
<evidence type="ECO:0000256" key="2">
    <source>
        <dbReference type="ARBA" id="ARBA00022692"/>
    </source>
</evidence>
<dbReference type="InterPro" id="IPR019533">
    <property type="entry name" value="Peptidase_S26"/>
</dbReference>
<dbReference type="Pfam" id="PF10502">
    <property type="entry name" value="Peptidase_S26"/>
    <property type="match status" value="1"/>
</dbReference>